<reference evidence="8" key="1">
    <citation type="journal article" date="2014" name="PLoS Negl. Trop. Dis.">
        <title>An updated insight into the Sialotranscriptome of Triatoma infestans: developmental stage and geographic variations.</title>
        <authorList>
            <person name="Schwarz A."/>
            <person name="Medrano-Mercado N."/>
            <person name="Schaub G.A."/>
            <person name="Struchiner C.J."/>
            <person name="Bargues M.D."/>
            <person name="Levy M.Z."/>
            <person name="Ribeiro J.M."/>
        </authorList>
    </citation>
    <scope>NUCLEOTIDE SEQUENCE</scope>
    <source>
        <strain evidence="8">Chile</strain>
        <tissue evidence="8">Salivary glands</tissue>
    </source>
</reference>
<feature type="transmembrane region" description="Helical" evidence="7">
    <location>
        <begin position="12"/>
        <end position="31"/>
    </location>
</feature>
<evidence type="ECO:0000256" key="3">
    <source>
        <dbReference type="ARBA" id="ARBA00022729"/>
    </source>
</evidence>
<feature type="transmembrane region" description="Helical" evidence="7">
    <location>
        <begin position="569"/>
        <end position="590"/>
    </location>
</feature>
<evidence type="ECO:0000256" key="7">
    <source>
        <dbReference type="SAM" id="Phobius"/>
    </source>
</evidence>
<keyword evidence="5 7" id="KW-0472">Membrane</keyword>
<evidence type="ECO:0000256" key="5">
    <source>
        <dbReference type="ARBA" id="ARBA00023136"/>
    </source>
</evidence>
<dbReference type="Pfam" id="PF10222">
    <property type="entry name" value="DUF2152"/>
    <property type="match status" value="1"/>
</dbReference>
<evidence type="ECO:0000256" key="4">
    <source>
        <dbReference type="ARBA" id="ARBA00022989"/>
    </source>
</evidence>
<keyword evidence="3" id="KW-0732">Signal</keyword>
<evidence type="ECO:0000256" key="2">
    <source>
        <dbReference type="ARBA" id="ARBA00022692"/>
    </source>
</evidence>
<dbReference type="InterPro" id="IPR018795">
    <property type="entry name" value="K2013-like"/>
</dbReference>
<dbReference type="GO" id="GO:0016020">
    <property type="term" value="C:membrane"/>
    <property type="evidence" value="ECO:0007669"/>
    <property type="project" value="UniProtKB-SubCell"/>
</dbReference>
<dbReference type="AlphaFoldDB" id="A0A023F7K6"/>
<keyword evidence="2 7" id="KW-0812">Transmembrane</keyword>
<dbReference type="EMBL" id="GBBI01001361">
    <property type="protein sequence ID" value="JAC17351.1"/>
    <property type="molecule type" value="mRNA"/>
</dbReference>
<comment type="subcellular location">
    <subcellularLocation>
        <location evidence="1">Membrane</location>
        <topology evidence="1">Single-pass type I membrane protein</topology>
    </subcellularLocation>
</comment>
<keyword evidence="6" id="KW-0325">Glycoprotein</keyword>
<evidence type="ECO:0000256" key="6">
    <source>
        <dbReference type="ARBA" id="ARBA00023180"/>
    </source>
</evidence>
<name>A0A023F7K6_TRIIF</name>
<sequence>KKWKRLIENYLMYRRSYLFLIIVLVLMLYLYPSFHEVYVKKEPSDNDNAESCLDDHITAYYLESLEGNANIRSLHTWEDFDAEDNSYLPWVGNGHIGLAILPRSSVYIKHPDSKTLSLPIGWSPLIVPLAHGTKREAVATHFPSGIVSRYQCYGSGLHLSHLIYSHRSRKEVLIQEMKIANPTSAPLVLSLDIQVRSLEKLLHGAEHRIIILKEGKNENSLYNMMSGAIHVKAEQELGVAILMKNVPSSIKVEPHRTTGLYVPTIVCTDVMKKGEFHNRKAALENKCIEILKNTTSLSNSRLKQEHIDAWYKLWSTGLYISKSKAAGALNGDKINATIYYVLSNTLLNPLSEGNNGTVATHPYTTFAEGCYGGYHHTLQAVNLWKSLKAIEEINDIVSLWLLTLEKQGCHKLIKTGAMGVGQAMVLSFGGFRFSGQHLEFKIDPKFLHRDYAFRRIHYDDMTAINVSVTLQDDNKAQLGVSLDKSDRPYYACDGGCSEEPVQLGSEMTYFPVKLTEPITSILYITPDKDHMELIKDTLHVHKIVEAPAYDHHVIALHRHGHHLGGLPTLFWASICFLIIIFHLFLFKLIFNEYCDKQDKFRIWVNSDGDPLSQRRLTTALKMT</sequence>
<proteinExistence type="evidence at transcript level"/>
<keyword evidence="4 7" id="KW-1133">Transmembrane helix</keyword>
<evidence type="ECO:0000256" key="1">
    <source>
        <dbReference type="ARBA" id="ARBA00004479"/>
    </source>
</evidence>
<dbReference type="PANTHER" id="PTHR31386:SF2">
    <property type="entry name" value="SIMILAR TO RIKEN CDNA 2510039O18"/>
    <property type="match status" value="1"/>
</dbReference>
<feature type="non-terminal residue" evidence="8">
    <location>
        <position position="1"/>
    </location>
</feature>
<accession>A0A023F7K6</accession>
<protein>
    <submittedName>
        <fullName evidence="8">Putative conserved plasma membrane protein</fullName>
    </submittedName>
</protein>
<dbReference type="PANTHER" id="PTHR31386">
    <property type="entry name" value="UNCHARACTERIZED PROTEIN KIAA2013"/>
    <property type="match status" value="1"/>
</dbReference>
<evidence type="ECO:0000313" key="8">
    <source>
        <dbReference type="EMBL" id="JAC17351.1"/>
    </source>
</evidence>
<organism evidence="8">
    <name type="scientific">Triatoma infestans</name>
    <name type="common">Assassin bug</name>
    <dbReference type="NCBI Taxonomy" id="30076"/>
    <lineage>
        <taxon>Eukaryota</taxon>
        <taxon>Metazoa</taxon>
        <taxon>Ecdysozoa</taxon>
        <taxon>Arthropoda</taxon>
        <taxon>Hexapoda</taxon>
        <taxon>Insecta</taxon>
        <taxon>Pterygota</taxon>
        <taxon>Neoptera</taxon>
        <taxon>Paraneoptera</taxon>
        <taxon>Hemiptera</taxon>
        <taxon>Heteroptera</taxon>
        <taxon>Panheteroptera</taxon>
        <taxon>Cimicomorpha</taxon>
        <taxon>Reduviidae</taxon>
        <taxon>Triatominae</taxon>
        <taxon>Triatoma</taxon>
    </lineage>
</organism>